<evidence type="ECO:0000256" key="10">
    <source>
        <dbReference type="ARBA" id="ARBA00029426"/>
    </source>
</evidence>
<dbReference type="EMBL" id="FQVU01000005">
    <property type="protein sequence ID" value="SHH21923.1"/>
    <property type="molecule type" value="Genomic_DNA"/>
</dbReference>
<keyword evidence="6 13" id="KW-0285">Flavoprotein</keyword>
<proteinExistence type="inferred from homology"/>
<dbReference type="InterPro" id="IPR037099">
    <property type="entry name" value="Fum_R/Succ_DH_flav-like_C_sf"/>
</dbReference>
<evidence type="ECO:0000313" key="16">
    <source>
        <dbReference type="EMBL" id="SHH21923.1"/>
    </source>
</evidence>
<dbReference type="PANTHER" id="PTHR42716">
    <property type="entry name" value="L-ASPARTATE OXIDASE"/>
    <property type="match status" value="1"/>
</dbReference>
<evidence type="ECO:0000256" key="4">
    <source>
        <dbReference type="ARBA" id="ARBA00012173"/>
    </source>
</evidence>
<dbReference type="GO" id="GO:0008734">
    <property type="term" value="F:L-aspartate oxidase activity"/>
    <property type="evidence" value="ECO:0007669"/>
    <property type="project" value="UniProtKB-UniRule"/>
</dbReference>
<comment type="pathway">
    <text evidence="2 13">Cofactor biosynthesis; NAD(+) biosynthesis; iminoaspartate from L-aspartate (oxidase route): step 1/1.</text>
</comment>
<feature type="domain" description="FAD-dependent oxidoreductase 2 FAD-binding" evidence="14">
    <location>
        <begin position="20"/>
        <end position="401"/>
    </location>
</feature>
<evidence type="ECO:0000256" key="6">
    <source>
        <dbReference type="ARBA" id="ARBA00022630"/>
    </source>
</evidence>
<evidence type="ECO:0000256" key="9">
    <source>
        <dbReference type="ARBA" id="ARBA00023002"/>
    </source>
</evidence>
<dbReference type="EC" id="1.4.3.16" evidence="4 12"/>
<dbReference type="InterPro" id="IPR015939">
    <property type="entry name" value="Fum_Rdtase/Succ_DH_flav-like_C"/>
</dbReference>
<evidence type="ECO:0000313" key="17">
    <source>
        <dbReference type="Proteomes" id="UP000186132"/>
    </source>
</evidence>
<dbReference type="FunFam" id="3.90.700.10:FF:000002">
    <property type="entry name" value="L-aspartate oxidase"/>
    <property type="match status" value="1"/>
</dbReference>
<dbReference type="Gene3D" id="3.50.50.60">
    <property type="entry name" value="FAD/NAD(P)-binding domain"/>
    <property type="match status" value="1"/>
</dbReference>
<dbReference type="SUPFAM" id="SSF51905">
    <property type="entry name" value="FAD/NAD(P)-binding domain"/>
    <property type="match status" value="1"/>
</dbReference>
<dbReference type="Pfam" id="PF02910">
    <property type="entry name" value="Succ_DH_flav_C"/>
    <property type="match status" value="1"/>
</dbReference>
<dbReference type="InterPro" id="IPR036188">
    <property type="entry name" value="FAD/NAD-bd_sf"/>
</dbReference>
<comment type="similarity">
    <text evidence="3 13">Belongs to the FAD-dependent oxidoreductase 2 family. NadB subfamily.</text>
</comment>
<dbReference type="Proteomes" id="UP000186132">
    <property type="component" value="Unassembled WGS sequence"/>
</dbReference>
<dbReference type="NCBIfam" id="TIGR00551">
    <property type="entry name" value="nadB"/>
    <property type="match status" value="1"/>
</dbReference>
<evidence type="ECO:0000256" key="7">
    <source>
        <dbReference type="ARBA" id="ARBA00022642"/>
    </source>
</evidence>
<comment type="function">
    <text evidence="10">Catalyzes the oxidation of L-aspartate to iminoaspartate, the first step in the de novo biosynthesis of NAD(+).</text>
</comment>
<keyword evidence="17" id="KW-1185">Reference proteome</keyword>
<dbReference type="InterPro" id="IPR027477">
    <property type="entry name" value="Succ_DH/fumarate_Rdtase_cat_sf"/>
</dbReference>
<dbReference type="InterPro" id="IPR005288">
    <property type="entry name" value="NadB"/>
</dbReference>
<dbReference type="UniPathway" id="UPA00253">
    <property type="reaction ID" value="UER00326"/>
</dbReference>
<reference evidence="16 17" key="1">
    <citation type="submission" date="2016-11" db="EMBL/GenBank/DDBJ databases">
        <authorList>
            <person name="Jaros S."/>
            <person name="Januszkiewicz K."/>
            <person name="Wedrychowicz H."/>
        </authorList>
    </citation>
    <scope>NUCLEOTIDE SEQUENCE [LARGE SCALE GENOMIC DNA]</scope>
    <source>
        <strain evidence="16 17">DSM 45627</strain>
    </source>
</reference>
<gene>
    <name evidence="16" type="ORF">SAMN05443575_3459</name>
</gene>
<evidence type="ECO:0000259" key="14">
    <source>
        <dbReference type="Pfam" id="PF00890"/>
    </source>
</evidence>
<evidence type="ECO:0000256" key="2">
    <source>
        <dbReference type="ARBA" id="ARBA00004950"/>
    </source>
</evidence>
<evidence type="ECO:0000256" key="3">
    <source>
        <dbReference type="ARBA" id="ARBA00008562"/>
    </source>
</evidence>
<dbReference type="RefSeq" id="WP_200800285.1">
    <property type="nucleotide sequence ID" value="NZ_FQVU01000005.1"/>
</dbReference>
<dbReference type="SUPFAM" id="SSF56425">
    <property type="entry name" value="Succinate dehydrogenase/fumarate reductase flavoprotein, catalytic domain"/>
    <property type="match status" value="1"/>
</dbReference>
<evidence type="ECO:0000256" key="8">
    <source>
        <dbReference type="ARBA" id="ARBA00022827"/>
    </source>
</evidence>
<keyword evidence="8 13" id="KW-0274">FAD</keyword>
<keyword evidence="7 13" id="KW-0662">Pyridine nucleotide biosynthesis</keyword>
<dbReference type="GO" id="GO:0034628">
    <property type="term" value="P:'de novo' NAD+ biosynthetic process from L-aspartate"/>
    <property type="evidence" value="ECO:0007669"/>
    <property type="project" value="TreeGrafter"/>
</dbReference>
<evidence type="ECO:0000256" key="13">
    <source>
        <dbReference type="RuleBase" id="RU362049"/>
    </source>
</evidence>
<dbReference type="PRINTS" id="PR00368">
    <property type="entry name" value="FADPNR"/>
</dbReference>
<sequence length="550" mass="57735">MTRLPIRLAAPEPGWSVDTDVVVVGSGIAGLTTALHLSRQSSLRVLVVTKDVLAAGSTRWAQGGIAAALDAGDSADEHFTDTVVAGAGVCDEAAVRVLVREGAAAVRELAQMGTRFDRGADGRLSLTREGGHHRDRIAHAGGDATGAEIERALVTRVLDATGVQVIEHALLLDLTTDVDGAVTGLTLHVMGEGQRDGVGAVHARAVVLATGGFGQVYASTTNPSVSTGDGVAAALRAGAVVRDLEFVQFHPTVAYLGPRSSGQQPLVSEAVRGEGAFLVDGAGERFMTGQHPLADLAPRDVVAKAILRRMRETGADHLWLDARHFGVEKWRVRFPTIHSTLVSLGIDPVHDLIPVVPACHYASGGVRTDLTGEASLRNLFVCGESACTGVHGANRLASNSLLEGLVFGHRIADTLVARLGEPADPRPRPPHAPAVGGLLDGGARVPLQQLMSAQVGVLRDEVGLRAATAGLDDLVARDGGAPGTEAWETTNLLTVSAALVQAALERRETRGAHWRDDHPDRDDERWRGHLDTELGRDGVLLTRFAAGEQP</sequence>
<organism evidence="16 17">
    <name type="scientific">Jatrophihabitans endophyticus</name>
    <dbReference type="NCBI Taxonomy" id="1206085"/>
    <lineage>
        <taxon>Bacteria</taxon>
        <taxon>Bacillati</taxon>
        <taxon>Actinomycetota</taxon>
        <taxon>Actinomycetes</taxon>
        <taxon>Jatrophihabitantales</taxon>
        <taxon>Jatrophihabitantaceae</taxon>
        <taxon>Jatrophihabitans</taxon>
    </lineage>
</organism>
<keyword evidence="9 13" id="KW-0560">Oxidoreductase</keyword>
<evidence type="ECO:0000259" key="15">
    <source>
        <dbReference type="Pfam" id="PF02910"/>
    </source>
</evidence>
<dbReference type="Gene3D" id="3.90.700.10">
    <property type="entry name" value="Succinate dehydrogenase/fumarate reductase flavoprotein, catalytic domain"/>
    <property type="match status" value="1"/>
</dbReference>
<dbReference type="SUPFAM" id="SSF46977">
    <property type="entry name" value="Succinate dehydrogenase/fumarate reductase flavoprotein C-terminal domain"/>
    <property type="match status" value="1"/>
</dbReference>
<dbReference type="Gene3D" id="1.20.58.100">
    <property type="entry name" value="Fumarate reductase/succinate dehydrogenase flavoprotein-like, C-terminal domain"/>
    <property type="match status" value="1"/>
</dbReference>
<comment type="subcellular location">
    <subcellularLocation>
        <location evidence="13">Cytoplasm</location>
    </subcellularLocation>
</comment>
<protein>
    <recommendedName>
        <fullName evidence="5 12">L-aspartate oxidase</fullName>
        <ecNumber evidence="4 12">1.4.3.16</ecNumber>
    </recommendedName>
</protein>
<dbReference type="PANTHER" id="PTHR42716:SF2">
    <property type="entry name" value="L-ASPARTATE OXIDASE, CHLOROPLASTIC"/>
    <property type="match status" value="1"/>
</dbReference>
<dbReference type="NCBIfam" id="NF005867">
    <property type="entry name" value="PRK07804.1"/>
    <property type="match status" value="1"/>
</dbReference>
<evidence type="ECO:0000256" key="5">
    <source>
        <dbReference type="ARBA" id="ARBA00021901"/>
    </source>
</evidence>
<dbReference type="Pfam" id="PF00890">
    <property type="entry name" value="FAD_binding_2"/>
    <property type="match status" value="1"/>
</dbReference>
<dbReference type="GO" id="GO:0005737">
    <property type="term" value="C:cytoplasm"/>
    <property type="evidence" value="ECO:0007669"/>
    <property type="project" value="UniProtKB-SubCell"/>
</dbReference>
<name>A0A1M5R7S3_9ACTN</name>
<dbReference type="InterPro" id="IPR003953">
    <property type="entry name" value="FAD-dep_OxRdtase_2_FAD-bd"/>
</dbReference>
<dbReference type="GO" id="GO:0033765">
    <property type="term" value="F:steroid dehydrogenase activity, acting on the CH-CH group of donors"/>
    <property type="evidence" value="ECO:0007669"/>
    <property type="project" value="UniProtKB-ARBA"/>
</dbReference>
<evidence type="ECO:0000256" key="11">
    <source>
        <dbReference type="ARBA" id="ARBA00048305"/>
    </source>
</evidence>
<dbReference type="STRING" id="1206085.SAMN05443575_3459"/>
<comment type="catalytic activity">
    <reaction evidence="11">
        <text>L-aspartate + O2 = iminosuccinate + H2O2</text>
        <dbReference type="Rhea" id="RHEA:25876"/>
        <dbReference type="ChEBI" id="CHEBI:15379"/>
        <dbReference type="ChEBI" id="CHEBI:16240"/>
        <dbReference type="ChEBI" id="CHEBI:29991"/>
        <dbReference type="ChEBI" id="CHEBI:77875"/>
        <dbReference type="EC" id="1.4.3.16"/>
    </reaction>
    <physiologicalReaction direction="left-to-right" evidence="11">
        <dbReference type="Rhea" id="RHEA:25877"/>
    </physiologicalReaction>
</comment>
<evidence type="ECO:0000256" key="12">
    <source>
        <dbReference type="NCBIfam" id="TIGR00551"/>
    </source>
</evidence>
<dbReference type="AlphaFoldDB" id="A0A1M5R7S3"/>
<comment type="cofactor">
    <cofactor evidence="1 13">
        <name>FAD</name>
        <dbReference type="ChEBI" id="CHEBI:57692"/>
    </cofactor>
</comment>
<accession>A0A1M5R7S3</accession>
<evidence type="ECO:0000256" key="1">
    <source>
        <dbReference type="ARBA" id="ARBA00001974"/>
    </source>
</evidence>
<feature type="domain" description="Fumarate reductase/succinate dehydrogenase flavoprotein-like C-terminal" evidence="15">
    <location>
        <begin position="447"/>
        <end position="529"/>
    </location>
</feature>